<dbReference type="Proteomes" id="UP000286680">
    <property type="component" value="Unassembled WGS sequence"/>
</dbReference>
<dbReference type="EMBL" id="PIPS01000001">
    <property type="protein sequence ID" value="RUO44778.1"/>
    <property type="molecule type" value="Genomic_DNA"/>
</dbReference>
<dbReference type="AlphaFoldDB" id="A0AA94JDM5"/>
<sequence length="168" mass="19934">MDIPAGFEQWQWQPLEVRVFAATTAYRLIEPQQPDWTLLQRWYPQCTEQKLSNFWLCEIAGRRWTFLEYSSGQWVLMPVVNPVVERDSPLPLGLDLLSVSESNGSEVYLYFSNKPMPRLQRQLRFRLAQRIAEIKTLEQEDDLWLLKDNDGRLVFSQHGDWTFVTLLR</sequence>
<protein>
    <submittedName>
        <fullName evidence="1">Uncharacterized protein</fullName>
    </submittedName>
</protein>
<proteinExistence type="predicted"/>
<keyword evidence="2" id="KW-1185">Reference proteome</keyword>
<dbReference type="RefSeq" id="WP_126819213.1">
    <property type="nucleotide sequence ID" value="NZ_PIPS01000001.1"/>
</dbReference>
<accession>A0AA94JDM5</accession>
<organism evidence="1 2">
    <name type="scientific">Idiomarina aquatica</name>
    <dbReference type="NCBI Taxonomy" id="1327752"/>
    <lineage>
        <taxon>Bacteria</taxon>
        <taxon>Pseudomonadati</taxon>
        <taxon>Pseudomonadota</taxon>
        <taxon>Gammaproteobacteria</taxon>
        <taxon>Alteromonadales</taxon>
        <taxon>Idiomarinaceae</taxon>
        <taxon>Idiomarina</taxon>
    </lineage>
</organism>
<gene>
    <name evidence="1" type="ORF">CWE23_01700</name>
</gene>
<name>A0AA94JDM5_9GAMM</name>
<reference evidence="2" key="1">
    <citation type="journal article" date="2018" name="Front. Microbiol.">
        <title>Genome-Based Analysis Reveals the Taxonomy and Diversity of the Family Idiomarinaceae.</title>
        <authorList>
            <person name="Liu Y."/>
            <person name="Lai Q."/>
            <person name="Shao Z."/>
        </authorList>
    </citation>
    <scope>NUCLEOTIDE SEQUENCE [LARGE SCALE GENOMIC DNA]</scope>
    <source>
        <strain evidence="2">SN-14</strain>
    </source>
</reference>
<evidence type="ECO:0000313" key="1">
    <source>
        <dbReference type="EMBL" id="RUO44778.1"/>
    </source>
</evidence>
<comment type="caution">
    <text evidence="1">The sequence shown here is derived from an EMBL/GenBank/DDBJ whole genome shotgun (WGS) entry which is preliminary data.</text>
</comment>
<evidence type="ECO:0000313" key="2">
    <source>
        <dbReference type="Proteomes" id="UP000286680"/>
    </source>
</evidence>